<dbReference type="OrthoDB" id="408063at2759"/>
<gene>
    <name evidence="2" type="ORF">C1SCF055_LOCUS27271</name>
</gene>
<name>A0A9P1CYY0_9DINO</name>
<feature type="signal peptide" evidence="1">
    <location>
        <begin position="1"/>
        <end position="33"/>
    </location>
</feature>
<accession>A0A9P1CYY0</accession>
<reference evidence="3" key="2">
    <citation type="submission" date="2024-04" db="EMBL/GenBank/DDBJ databases">
        <authorList>
            <person name="Chen Y."/>
            <person name="Shah S."/>
            <person name="Dougan E. K."/>
            <person name="Thang M."/>
            <person name="Chan C."/>
        </authorList>
    </citation>
    <scope>NUCLEOTIDE SEQUENCE [LARGE SCALE GENOMIC DNA]</scope>
</reference>
<organism evidence="2">
    <name type="scientific">Cladocopium goreaui</name>
    <dbReference type="NCBI Taxonomy" id="2562237"/>
    <lineage>
        <taxon>Eukaryota</taxon>
        <taxon>Sar</taxon>
        <taxon>Alveolata</taxon>
        <taxon>Dinophyceae</taxon>
        <taxon>Suessiales</taxon>
        <taxon>Symbiodiniaceae</taxon>
        <taxon>Cladocopium</taxon>
    </lineage>
</organism>
<proteinExistence type="predicted"/>
<feature type="chain" id="PRO_5043270937" evidence="1">
    <location>
        <begin position="34"/>
        <end position="193"/>
    </location>
</feature>
<dbReference type="EMBL" id="CAMXCT020002902">
    <property type="protein sequence ID" value="CAL1154582.1"/>
    <property type="molecule type" value="Genomic_DNA"/>
</dbReference>
<dbReference type="EMBL" id="CAMXCT010002902">
    <property type="protein sequence ID" value="CAI4001207.1"/>
    <property type="molecule type" value="Genomic_DNA"/>
</dbReference>
<dbReference type="Proteomes" id="UP001152797">
    <property type="component" value="Unassembled WGS sequence"/>
</dbReference>
<dbReference type="AlphaFoldDB" id="A0A9P1CYY0"/>
<evidence type="ECO:0000313" key="3">
    <source>
        <dbReference type="EMBL" id="CAL1154582.1"/>
    </source>
</evidence>
<sequence>MQLTSTRRQFLRLFVGTFALVLLCRRPFDGGEAFVPMTGNHESMSRRGLLGAALPAVLGGPGAASAMTQGITDVVEYMNRRKRELVPYMKQGIDYLESHEIDERMLLFLPKMCRKMEAYAGLQSRGAAPDKNTYRLNASVRAFEKAVKNGDKKAALEAFQKYQDDVPEGIARFDIHIPETFEGPKDVNLPAAT</sequence>
<evidence type="ECO:0000313" key="4">
    <source>
        <dbReference type="Proteomes" id="UP001152797"/>
    </source>
</evidence>
<evidence type="ECO:0000256" key="1">
    <source>
        <dbReference type="SAM" id="SignalP"/>
    </source>
</evidence>
<keyword evidence="4" id="KW-1185">Reference proteome</keyword>
<keyword evidence="1" id="KW-0732">Signal</keyword>
<dbReference type="EMBL" id="CAMXCT030002902">
    <property type="protein sequence ID" value="CAL4788519.1"/>
    <property type="molecule type" value="Genomic_DNA"/>
</dbReference>
<comment type="caution">
    <text evidence="2">The sequence shown here is derived from an EMBL/GenBank/DDBJ whole genome shotgun (WGS) entry which is preliminary data.</text>
</comment>
<reference evidence="2" key="1">
    <citation type="submission" date="2022-10" db="EMBL/GenBank/DDBJ databases">
        <authorList>
            <person name="Chen Y."/>
            <person name="Dougan E. K."/>
            <person name="Chan C."/>
            <person name="Rhodes N."/>
            <person name="Thang M."/>
        </authorList>
    </citation>
    <scope>NUCLEOTIDE SEQUENCE</scope>
</reference>
<protein>
    <submittedName>
        <fullName evidence="2">Uncharacterized protein</fullName>
    </submittedName>
</protein>
<evidence type="ECO:0000313" key="2">
    <source>
        <dbReference type="EMBL" id="CAI4001207.1"/>
    </source>
</evidence>